<reference evidence="1 2" key="1">
    <citation type="submission" date="2017-05" db="EMBL/GenBank/DDBJ databases">
        <authorList>
            <person name="Song R."/>
            <person name="Chenine A.L."/>
            <person name="Ruprecht R.M."/>
        </authorList>
    </citation>
    <scope>NUCLEOTIDE SEQUENCE [LARGE SCALE GENOMIC DNA]</scope>
</reference>
<dbReference type="OrthoDB" id="7517at10239"/>
<protein>
    <submittedName>
        <fullName evidence="1">Putative virion structural protein</fullName>
    </submittedName>
</protein>
<accession>A0A1Y0SXG2</accession>
<sequence length="313" mass="34360">MNLKLKWTNPNVVATSVKIYRSTSQIDRANLGTALVTLTAGETEWVDTTAVRGTTYYYVWETTTATDRSVSQNQKVVAGSRRGPGPQSLLQGDMELGYFGEMLGAEMLSTNELRAAVGMTIGAVTVPSVTWHKYARKGKVLIVPKQALVSGVTWVQLYNLGLVYGTDDNGKGTFLPTPTVNQKRTVKIGPDTFIVRLMTGYSDVVTDVPPAAENTAEPNDAFLCEWEDLIYPLFQYVPNKQRLINTANYTAALMGFNSNYYCHVQERGSTTNNIVRGSNVAGRQNVSNRGNVPSTQTATVSWWPVLELIDTAV</sequence>
<dbReference type="InterPro" id="IPR013783">
    <property type="entry name" value="Ig-like_fold"/>
</dbReference>
<gene>
    <name evidence="1" type="ORF">NOXIFER_135</name>
</gene>
<evidence type="ECO:0000313" key="2">
    <source>
        <dbReference type="Proteomes" id="UP000224829"/>
    </source>
</evidence>
<name>A0A1Y0SXG2_9CAUD</name>
<organism evidence="1 2">
    <name type="scientific">Pseudomonas phage Noxifer</name>
    <dbReference type="NCBI Taxonomy" id="2006684"/>
    <lineage>
        <taxon>Viruses</taxon>
        <taxon>Duplodnaviria</taxon>
        <taxon>Heunggongvirae</taxon>
        <taxon>Uroviricota</taxon>
        <taxon>Caudoviricetes</taxon>
        <taxon>Chimalliviridae</taxon>
        <taxon>Noxifervirus</taxon>
        <taxon>Noxifervirus noxifer</taxon>
    </lineage>
</organism>
<dbReference type="Proteomes" id="UP000224829">
    <property type="component" value="Segment"/>
</dbReference>
<evidence type="ECO:0000313" key="1">
    <source>
        <dbReference type="EMBL" id="ARV77304.1"/>
    </source>
</evidence>
<dbReference type="Gene3D" id="2.60.40.10">
    <property type="entry name" value="Immunoglobulins"/>
    <property type="match status" value="1"/>
</dbReference>
<proteinExistence type="predicted"/>
<keyword evidence="2" id="KW-1185">Reference proteome</keyword>
<dbReference type="EMBL" id="MF063068">
    <property type="protein sequence ID" value="ARV77304.1"/>
    <property type="molecule type" value="Genomic_DNA"/>
</dbReference>